<dbReference type="SUPFAM" id="SSF56436">
    <property type="entry name" value="C-type lectin-like"/>
    <property type="match status" value="1"/>
</dbReference>
<sequence length="288" mass="32742">MEPMVPIPGGPFDQGSPAWVLDWLDSQDQPLPRVWFGDEAPQVTRLVRPFRIDRCPVTNAQFAEFVAASGYRTDAEVRGVGMVYTDTGWQERDKVWWRAPGGPGTSITGYEQHPVVHMSFDDAGAYARWAGKRLPTESEWEYAARGPEFRIWPWGDTWDHRLANTAELHAGPLNSLEQWQQWWHSRYARNGPMPCTTPVGELPRRGRSSAGCADMAGNVYEWTSTLSQLYQEDAVCDPTVRQALGRYRVIRGGSWMNFRYQVRCSERMHGDPGGWSSFAHGFRCAKDL</sequence>
<dbReference type="InterPro" id="IPR042095">
    <property type="entry name" value="SUMF_sf"/>
</dbReference>
<dbReference type="PANTHER" id="PTHR23150">
    <property type="entry name" value="SULFATASE MODIFYING FACTOR 1, 2"/>
    <property type="match status" value="1"/>
</dbReference>
<name>A0A919T2J4_9ACTN</name>
<evidence type="ECO:0000313" key="3">
    <source>
        <dbReference type="Proteomes" id="UP000680865"/>
    </source>
</evidence>
<gene>
    <name evidence="2" type="ORF">Aco04nite_81920</name>
</gene>
<organism evidence="2 3">
    <name type="scientific">Winogradskya consettensis</name>
    <dbReference type="NCBI Taxonomy" id="113560"/>
    <lineage>
        <taxon>Bacteria</taxon>
        <taxon>Bacillati</taxon>
        <taxon>Actinomycetota</taxon>
        <taxon>Actinomycetes</taxon>
        <taxon>Micromonosporales</taxon>
        <taxon>Micromonosporaceae</taxon>
        <taxon>Winogradskya</taxon>
    </lineage>
</organism>
<dbReference type="PANTHER" id="PTHR23150:SF19">
    <property type="entry name" value="FORMYLGLYCINE-GENERATING ENZYME"/>
    <property type="match status" value="1"/>
</dbReference>
<dbReference type="Gene3D" id="3.90.1580.10">
    <property type="entry name" value="paralog of FGE (formylglycine-generating enzyme)"/>
    <property type="match status" value="1"/>
</dbReference>
<feature type="domain" description="Sulfatase-modifying factor enzyme-like" evidence="1">
    <location>
        <begin position="3"/>
        <end position="286"/>
    </location>
</feature>
<dbReference type="RefSeq" id="WP_213002561.1">
    <property type="nucleotide sequence ID" value="NZ_BAAATW010000002.1"/>
</dbReference>
<dbReference type="GO" id="GO:0120147">
    <property type="term" value="F:formylglycine-generating oxidase activity"/>
    <property type="evidence" value="ECO:0007669"/>
    <property type="project" value="TreeGrafter"/>
</dbReference>
<comment type="caution">
    <text evidence="2">The sequence shown here is derived from an EMBL/GenBank/DDBJ whole genome shotgun (WGS) entry which is preliminary data.</text>
</comment>
<dbReference type="EMBL" id="BOQP01000051">
    <property type="protein sequence ID" value="GIM82498.1"/>
    <property type="molecule type" value="Genomic_DNA"/>
</dbReference>
<dbReference type="InterPro" id="IPR005532">
    <property type="entry name" value="SUMF_dom"/>
</dbReference>
<reference evidence="2" key="1">
    <citation type="submission" date="2021-03" db="EMBL/GenBank/DDBJ databases">
        <title>Whole genome shotgun sequence of Actinoplanes consettensis NBRC 14913.</title>
        <authorList>
            <person name="Komaki H."/>
            <person name="Tamura T."/>
        </authorList>
    </citation>
    <scope>NUCLEOTIDE SEQUENCE</scope>
    <source>
        <strain evidence="2">NBRC 14913</strain>
    </source>
</reference>
<protein>
    <recommendedName>
        <fullName evidence="1">Sulfatase-modifying factor enzyme-like domain-containing protein</fullName>
    </recommendedName>
</protein>
<evidence type="ECO:0000313" key="2">
    <source>
        <dbReference type="EMBL" id="GIM82498.1"/>
    </source>
</evidence>
<accession>A0A919T2J4</accession>
<dbReference type="InterPro" id="IPR016187">
    <property type="entry name" value="CTDL_fold"/>
</dbReference>
<evidence type="ECO:0000259" key="1">
    <source>
        <dbReference type="Pfam" id="PF03781"/>
    </source>
</evidence>
<dbReference type="InterPro" id="IPR051043">
    <property type="entry name" value="Sulfatase_Mod_Factor_Kinase"/>
</dbReference>
<dbReference type="Pfam" id="PF03781">
    <property type="entry name" value="FGE-sulfatase"/>
    <property type="match status" value="1"/>
</dbReference>
<dbReference type="Proteomes" id="UP000680865">
    <property type="component" value="Unassembled WGS sequence"/>
</dbReference>
<keyword evidence="3" id="KW-1185">Reference proteome</keyword>
<dbReference type="AlphaFoldDB" id="A0A919T2J4"/>
<proteinExistence type="predicted"/>